<proteinExistence type="predicted"/>
<comment type="caution">
    <text evidence="1">The sequence shown here is derived from an EMBL/GenBank/DDBJ whole genome shotgun (WGS) entry which is preliminary data.</text>
</comment>
<dbReference type="SUPFAM" id="SSF52540">
    <property type="entry name" value="P-loop containing nucleoside triphosphate hydrolases"/>
    <property type="match status" value="1"/>
</dbReference>
<keyword evidence="2" id="KW-1185">Reference proteome</keyword>
<reference evidence="1 2" key="1">
    <citation type="submission" date="2019-03" db="EMBL/GenBank/DDBJ databases">
        <title>Ramlibacter rhizophilus CCTCC AB2015357, whole genome shotgun sequence.</title>
        <authorList>
            <person name="Zhang X."/>
            <person name="Feng G."/>
            <person name="Zhu H."/>
        </authorList>
    </citation>
    <scope>NUCLEOTIDE SEQUENCE [LARGE SCALE GENOMIC DNA]</scope>
    <source>
        <strain evidence="1 2">CCTCC AB2015357</strain>
    </source>
</reference>
<dbReference type="Gene3D" id="3.40.50.300">
    <property type="entry name" value="P-loop containing nucleotide triphosphate hydrolases"/>
    <property type="match status" value="1"/>
</dbReference>
<dbReference type="PANTHER" id="PTHR37807">
    <property type="entry name" value="OS07G0160300 PROTEIN"/>
    <property type="match status" value="1"/>
</dbReference>
<organism evidence="1 2">
    <name type="scientific">Ramlibacter rhizophilus</name>
    <dbReference type="NCBI Taxonomy" id="1781167"/>
    <lineage>
        <taxon>Bacteria</taxon>
        <taxon>Pseudomonadati</taxon>
        <taxon>Pseudomonadota</taxon>
        <taxon>Betaproteobacteria</taxon>
        <taxon>Burkholderiales</taxon>
        <taxon>Comamonadaceae</taxon>
        <taxon>Ramlibacter</taxon>
    </lineage>
</organism>
<sequence length="187" mass="19266">MNTAVSPPALIVFCGLPGVGKTSIARRVASAAGAAYLRIDSIEQALARCTGQAVTGPEGYAIAQALAAENLRLGRRVVADAVNAGAAARAGWVRVAQDLGAPCRFVHLHCSREEEHRRRVRERTTDLAGHVPPSWSQIAALAMDPPEPDALVLDTAEGSAEALAAAVLARLGLSGVSMGAGASESPR</sequence>
<evidence type="ECO:0000313" key="1">
    <source>
        <dbReference type="EMBL" id="TFZ01199.1"/>
    </source>
</evidence>
<dbReference type="OrthoDB" id="3819922at2"/>
<name>A0A4Z0BT70_9BURK</name>
<dbReference type="EMBL" id="SMLL01000003">
    <property type="protein sequence ID" value="TFZ01199.1"/>
    <property type="molecule type" value="Genomic_DNA"/>
</dbReference>
<dbReference type="RefSeq" id="WP_135284497.1">
    <property type="nucleotide sequence ID" value="NZ_SMLL01000003.1"/>
</dbReference>
<protein>
    <submittedName>
        <fullName evidence="1">AAA family ATPase</fullName>
    </submittedName>
</protein>
<accession>A0A4Z0BT70</accession>
<dbReference type="InterPro" id="IPR027417">
    <property type="entry name" value="P-loop_NTPase"/>
</dbReference>
<dbReference type="Pfam" id="PF13671">
    <property type="entry name" value="AAA_33"/>
    <property type="match status" value="1"/>
</dbReference>
<dbReference type="AlphaFoldDB" id="A0A4Z0BT70"/>
<dbReference type="PANTHER" id="PTHR37807:SF3">
    <property type="entry name" value="OS07G0160300 PROTEIN"/>
    <property type="match status" value="1"/>
</dbReference>
<gene>
    <name evidence="1" type="ORF">EZ242_07380</name>
</gene>
<evidence type="ECO:0000313" key="2">
    <source>
        <dbReference type="Proteomes" id="UP000297564"/>
    </source>
</evidence>
<dbReference type="Proteomes" id="UP000297564">
    <property type="component" value="Unassembled WGS sequence"/>
</dbReference>